<comment type="similarity">
    <text evidence="1">Belongs to the globin family.</text>
</comment>
<feature type="domain" description="Globin" evidence="2">
    <location>
        <begin position="71"/>
        <end position="123"/>
    </location>
</feature>
<keyword evidence="4" id="KW-1185">Reference proteome</keyword>
<keyword evidence="1" id="KW-0813">Transport</keyword>
<comment type="caution">
    <text evidence="3">The sequence shown here is derived from an EMBL/GenBank/DDBJ whole genome shotgun (WGS) entry which is preliminary data.</text>
</comment>
<protein>
    <recommendedName>
        <fullName evidence="2">Globin domain-containing protein</fullName>
    </recommendedName>
</protein>
<gene>
    <name evidence="3" type="ORF">LNTAR_02102</name>
</gene>
<dbReference type="Gene3D" id="1.10.490.10">
    <property type="entry name" value="Globins"/>
    <property type="match status" value="1"/>
</dbReference>
<keyword evidence="1" id="KW-0561">Oxygen transport</keyword>
<evidence type="ECO:0000313" key="3">
    <source>
        <dbReference type="EMBL" id="EDM26562.1"/>
    </source>
</evidence>
<accession>A6DP30</accession>
<dbReference type="eggNOG" id="COG1017">
    <property type="taxonomic scope" value="Bacteria"/>
</dbReference>
<keyword evidence="1" id="KW-0408">Iron</keyword>
<dbReference type="SUPFAM" id="SSF46458">
    <property type="entry name" value="Globin-like"/>
    <property type="match status" value="1"/>
</dbReference>
<reference evidence="3 4" key="1">
    <citation type="journal article" date="2010" name="J. Bacteriol.">
        <title>Genome sequence of Lentisphaera araneosa HTCC2155T, the type species of the order Lentisphaerales in the phylum Lentisphaerae.</title>
        <authorList>
            <person name="Thrash J.C."/>
            <person name="Cho J.C."/>
            <person name="Vergin K.L."/>
            <person name="Morris R.M."/>
            <person name="Giovannoni S.J."/>
        </authorList>
    </citation>
    <scope>NUCLEOTIDE SEQUENCE [LARGE SCALE GENOMIC DNA]</scope>
    <source>
        <strain evidence="3 4">HTCC2155</strain>
    </source>
</reference>
<name>A6DP30_9BACT</name>
<proteinExistence type="inferred from homology"/>
<dbReference type="GO" id="GO:0020037">
    <property type="term" value="F:heme binding"/>
    <property type="evidence" value="ECO:0007669"/>
    <property type="project" value="InterPro"/>
</dbReference>
<dbReference type="InterPro" id="IPR009050">
    <property type="entry name" value="Globin-like_sf"/>
</dbReference>
<dbReference type="OrthoDB" id="980856at2"/>
<dbReference type="GO" id="GO:0019825">
    <property type="term" value="F:oxygen binding"/>
    <property type="evidence" value="ECO:0007669"/>
    <property type="project" value="InterPro"/>
</dbReference>
<dbReference type="InterPro" id="IPR000971">
    <property type="entry name" value="Globin"/>
</dbReference>
<evidence type="ECO:0000256" key="1">
    <source>
        <dbReference type="RuleBase" id="RU000356"/>
    </source>
</evidence>
<organism evidence="3 4">
    <name type="scientific">Lentisphaera araneosa HTCC2155</name>
    <dbReference type="NCBI Taxonomy" id="313628"/>
    <lineage>
        <taxon>Bacteria</taxon>
        <taxon>Pseudomonadati</taxon>
        <taxon>Lentisphaerota</taxon>
        <taxon>Lentisphaeria</taxon>
        <taxon>Lentisphaerales</taxon>
        <taxon>Lentisphaeraceae</taxon>
        <taxon>Lentisphaera</taxon>
    </lineage>
</organism>
<dbReference type="Proteomes" id="UP000004947">
    <property type="component" value="Unassembled WGS sequence"/>
</dbReference>
<dbReference type="InterPro" id="IPR012292">
    <property type="entry name" value="Globin/Proto"/>
</dbReference>
<dbReference type="STRING" id="313628.LNTAR_02102"/>
<evidence type="ECO:0000313" key="4">
    <source>
        <dbReference type="Proteomes" id="UP000004947"/>
    </source>
</evidence>
<dbReference type="AlphaFoldDB" id="A6DP30"/>
<evidence type="ECO:0000259" key="2">
    <source>
        <dbReference type="Pfam" id="PF00042"/>
    </source>
</evidence>
<keyword evidence="1" id="KW-0479">Metal-binding</keyword>
<keyword evidence="1" id="KW-0349">Heme</keyword>
<dbReference type="EMBL" id="ABCK01000015">
    <property type="protein sequence ID" value="EDM26562.1"/>
    <property type="molecule type" value="Genomic_DNA"/>
</dbReference>
<dbReference type="GO" id="GO:0005344">
    <property type="term" value="F:oxygen carrier activity"/>
    <property type="evidence" value="ECO:0007669"/>
    <property type="project" value="UniProtKB-KW"/>
</dbReference>
<dbReference type="Pfam" id="PF00042">
    <property type="entry name" value="Globin"/>
    <property type="match status" value="1"/>
</dbReference>
<sequence length="135" mass="15880">MNEIDFNKLFNDSYEYIQNHSDEFYDCFYQHFIESSPKIGEKFTGVNLENQKLMLQQAISHTIGFFVTKTASPYILNIAKQHQNLGVSDEMYELFMTSLIFTLEKQYPHYTAECGLAWRIFMSPALELMKHINDV</sequence>